<dbReference type="Pfam" id="PF00736">
    <property type="entry name" value="EF1_GNE"/>
    <property type="match status" value="1"/>
</dbReference>
<evidence type="ECO:0000259" key="8">
    <source>
        <dbReference type="SMART" id="SM00888"/>
    </source>
</evidence>
<protein>
    <recommendedName>
        <fullName evidence="3 7">Elongation factor 1-beta</fullName>
        <shortName evidence="7">EF-1-beta</shortName>
    </recommendedName>
    <alternativeName>
        <fullName evidence="6 7">aEF-1beta</fullName>
    </alternativeName>
</protein>
<dbReference type="Gene3D" id="3.30.70.60">
    <property type="match status" value="1"/>
</dbReference>
<dbReference type="InterPro" id="IPR036219">
    <property type="entry name" value="eEF-1beta-like_sf"/>
</dbReference>
<dbReference type="NCBIfam" id="NF001670">
    <property type="entry name" value="PRK00435.1"/>
    <property type="match status" value="1"/>
</dbReference>
<evidence type="ECO:0000256" key="6">
    <source>
        <dbReference type="ARBA" id="ARBA00032274"/>
    </source>
</evidence>
<dbReference type="PIRSF" id="PIRSF006521">
    <property type="entry name" value="Transl_elong_EF1B_B_arc"/>
    <property type="match status" value="1"/>
</dbReference>
<feature type="domain" description="Translation elongation factor EF1B beta/delta subunit guanine nucleotide exchange" evidence="8">
    <location>
        <begin position="3"/>
        <end position="88"/>
    </location>
</feature>
<sequence>MGEVAAKIKIMPKSTETDLDKLKDAIKNALPKNAILKTFEEVPVAFGLVSLFALVFVGDEAGGTEAVEDAIGVIDDVESVQVVGLGRV</sequence>
<dbReference type="SUPFAM" id="SSF54984">
    <property type="entry name" value="eEF-1beta-like"/>
    <property type="match status" value="1"/>
</dbReference>
<dbReference type="SMART" id="SM00888">
    <property type="entry name" value="EF1_GNE"/>
    <property type="match status" value="1"/>
</dbReference>
<dbReference type="GO" id="GO:0003746">
    <property type="term" value="F:translation elongation factor activity"/>
    <property type="evidence" value="ECO:0007669"/>
    <property type="project" value="UniProtKB-UniRule"/>
</dbReference>
<dbReference type="PANTHER" id="PTHR39647:SF1">
    <property type="entry name" value="ELONGATION FACTOR 1-BETA"/>
    <property type="match status" value="1"/>
</dbReference>
<dbReference type="InterPro" id="IPR014038">
    <property type="entry name" value="EF1B_bsu/dsu_GNE"/>
</dbReference>
<evidence type="ECO:0000313" key="9">
    <source>
        <dbReference type="EMBL" id="RZN68877.1"/>
    </source>
</evidence>
<dbReference type="EMBL" id="RXIL01000093">
    <property type="protein sequence ID" value="RZN68877.1"/>
    <property type="molecule type" value="Genomic_DNA"/>
</dbReference>
<accession>A0A520KWG7</accession>
<dbReference type="PANTHER" id="PTHR39647">
    <property type="entry name" value="ELONGATION FACTOR 1-BETA"/>
    <property type="match status" value="1"/>
</dbReference>
<gene>
    <name evidence="7" type="primary">ef1b</name>
    <name evidence="9" type="ORF">EF807_05240</name>
</gene>
<evidence type="ECO:0000313" key="10">
    <source>
        <dbReference type="Proteomes" id="UP000320766"/>
    </source>
</evidence>
<keyword evidence="4 7" id="KW-0251">Elongation factor</keyword>
<reference evidence="9 10" key="1">
    <citation type="journal article" date="2019" name="Nat. Microbiol.">
        <title>Wide diversity of methane and short-chain alkane metabolisms in uncultured archaea.</title>
        <authorList>
            <person name="Borrel G."/>
            <person name="Adam P.S."/>
            <person name="McKay L.J."/>
            <person name="Chen L.X."/>
            <person name="Sierra-Garcia I.N."/>
            <person name="Sieber C.M."/>
            <person name="Letourneur Q."/>
            <person name="Ghozlane A."/>
            <person name="Andersen G.L."/>
            <person name="Li W.J."/>
            <person name="Hallam S.J."/>
            <person name="Muyzer G."/>
            <person name="de Oliveira V.M."/>
            <person name="Inskeep W.P."/>
            <person name="Banfield J.F."/>
            <person name="Gribaldo S."/>
        </authorList>
    </citation>
    <scope>NUCLEOTIDE SEQUENCE [LARGE SCALE GENOMIC DNA]</scope>
    <source>
        <strain evidence="9">NM1b</strain>
    </source>
</reference>
<comment type="function">
    <text evidence="1 7">Promotes the exchange of GDP for GTP in EF-1-alpha/GDP, thus allowing the regeneration of EF-1-alpha/GTP that could then be used to form the ternary complex EF-1-alpha/GTP/AAtRNA.</text>
</comment>
<evidence type="ECO:0000256" key="7">
    <source>
        <dbReference type="HAMAP-Rule" id="MF_00043"/>
    </source>
</evidence>
<proteinExistence type="inferred from homology"/>
<dbReference type="HAMAP" id="MF_00043">
    <property type="entry name" value="EF1_beta"/>
    <property type="match status" value="1"/>
</dbReference>
<dbReference type="AlphaFoldDB" id="A0A520KWG7"/>
<dbReference type="InterPro" id="IPR014717">
    <property type="entry name" value="Transl_elong_EF1B/ribsomal_bS6"/>
</dbReference>
<keyword evidence="5 7" id="KW-0648">Protein biosynthesis</keyword>
<dbReference type="CDD" id="cd00292">
    <property type="entry name" value="EF1B"/>
    <property type="match status" value="1"/>
</dbReference>
<dbReference type="NCBIfam" id="TIGR00489">
    <property type="entry name" value="aEF-1_beta"/>
    <property type="match status" value="1"/>
</dbReference>
<evidence type="ECO:0000256" key="1">
    <source>
        <dbReference type="ARBA" id="ARBA00003815"/>
    </source>
</evidence>
<evidence type="ECO:0000256" key="3">
    <source>
        <dbReference type="ARBA" id="ARBA00017600"/>
    </source>
</evidence>
<evidence type="ECO:0000256" key="5">
    <source>
        <dbReference type="ARBA" id="ARBA00022917"/>
    </source>
</evidence>
<evidence type="ECO:0000256" key="2">
    <source>
        <dbReference type="ARBA" id="ARBA00007411"/>
    </source>
</evidence>
<organism evidence="9 10">
    <name type="scientific">Candidatus Methanolliviera hydrocarbonicum</name>
    <dbReference type="NCBI Taxonomy" id="2491085"/>
    <lineage>
        <taxon>Archaea</taxon>
        <taxon>Methanobacteriati</taxon>
        <taxon>Methanobacteriota</taxon>
        <taxon>Candidatus Methanoliparia</taxon>
        <taxon>Candidatus Methanoliparales</taxon>
        <taxon>Candidatus Methanollivieraceae</taxon>
        <taxon>Candidatus Methanolliviera</taxon>
    </lineage>
</organism>
<comment type="caution">
    <text evidence="9">The sequence shown here is derived from an EMBL/GenBank/DDBJ whole genome shotgun (WGS) entry which is preliminary data.</text>
</comment>
<dbReference type="InterPro" id="IPR004542">
    <property type="entry name" value="Transl_elong_EF1B_B_arc"/>
</dbReference>
<comment type="similarity">
    <text evidence="2 7">Belongs to the EF-1-beta/EF-1-delta family.</text>
</comment>
<name>A0A520KWG7_9EURY</name>
<dbReference type="Proteomes" id="UP000320766">
    <property type="component" value="Unassembled WGS sequence"/>
</dbReference>
<evidence type="ECO:0000256" key="4">
    <source>
        <dbReference type="ARBA" id="ARBA00022768"/>
    </source>
</evidence>